<keyword evidence="13 17" id="KW-0472">Membrane</keyword>
<dbReference type="GO" id="GO:0016020">
    <property type="term" value="C:membrane"/>
    <property type="evidence" value="ECO:0007669"/>
    <property type="project" value="UniProtKB-SubCell"/>
</dbReference>
<feature type="transmembrane region" description="Helical" evidence="17">
    <location>
        <begin position="156"/>
        <end position="180"/>
    </location>
</feature>
<dbReference type="EMBL" id="JNAX01000014">
    <property type="protein sequence ID" value="KGG20036.1"/>
    <property type="molecule type" value="Genomic_DNA"/>
</dbReference>
<keyword evidence="11 17" id="KW-1133">Transmembrane helix</keyword>
<keyword evidence="9 16" id="KW-0812">Transmembrane</keyword>
<comment type="similarity">
    <text evidence="5 16">Belongs to the CDS family.</text>
</comment>
<dbReference type="Pfam" id="PF01148">
    <property type="entry name" value="CTP_transf_1"/>
    <property type="match status" value="1"/>
</dbReference>
<feature type="transmembrane region" description="Helical" evidence="17">
    <location>
        <begin position="110"/>
        <end position="131"/>
    </location>
</feature>
<sequence>MFLAVSKKRLLSGLIVGVFGFLIVSLGNWWFSISISIIVHLALLEFFRMSEFAGIRPATKTTLLACQILLFFTQLSSQGYISIEISDAILPLSGAAICGWLLLQPVTGSIADVAASIFGLFYLGFLPSHWIKLRNLLETDLINNFNLIPADWPPSITFGMLITFSTCFMIVGFDIGSYFVGKKFGNHSLSPISPSKTIEGVIGGLFFSILIGSYFGYLLRWEFGILIGIFIGVLVALFSLVGDLTESMLKRNAGLKDSGDFLPGHGGILDRIDSYLFTPAIVFYIVILLSPLIIS</sequence>
<evidence type="ECO:0000256" key="14">
    <source>
        <dbReference type="ARBA" id="ARBA00023209"/>
    </source>
</evidence>
<feature type="transmembrane region" description="Helical" evidence="17">
    <location>
        <begin position="200"/>
        <end position="217"/>
    </location>
</feature>
<evidence type="ECO:0000256" key="16">
    <source>
        <dbReference type="RuleBase" id="RU003938"/>
    </source>
</evidence>
<evidence type="ECO:0000256" key="10">
    <source>
        <dbReference type="ARBA" id="ARBA00022695"/>
    </source>
</evidence>
<keyword evidence="7" id="KW-0444">Lipid biosynthesis</keyword>
<keyword evidence="14" id="KW-0594">Phospholipid biosynthesis</keyword>
<evidence type="ECO:0000256" key="1">
    <source>
        <dbReference type="ARBA" id="ARBA00001698"/>
    </source>
</evidence>
<evidence type="ECO:0000256" key="3">
    <source>
        <dbReference type="ARBA" id="ARBA00005119"/>
    </source>
</evidence>
<evidence type="ECO:0000256" key="13">
    <source>
        <dbReference type="ARBA" id="ARBA00023136"/>
    </source>
</evidence>
<evidence type="ECO:0000256" key="7">
    <source>
        <dbReference type="ARBA" id="ARBA00022516"/>
    </source>
</evidence>
<keyword evidence="8 16" id="KW-0808">Transferase</keyword>
<evidence type="ECO:0000256" key="12">
    <source>
        <dbReference type="ARBA" id="ARBA00023098"/>
    </source>
</evidence>
<evidence type="ECO:0000256" key="15">
    <source>
        <dbReference type="ARBA" id="ARBA00023264"/>
    </source>
</evidence>
<comment type="subcellular location">
    <subcellularLocation>
        <location evidence="2">Membrane</location>
        <topology evidence="2">Multi-pass membrane protein</topology>
    </subcellularLocation>
</comment>
<evidence type="ECO:0000256" key="8">
    <source>
        <dbReference type="ARBA" id="ARBA00022679"/>
    </source>
</evidence>
<dbReference type="AlphaFoldDB" id="A0A0A2C139"/>
<gene>
    <name evidence="18" type="ORF">EV03_1500</name>
</gene>
<feature type="transmembrane region" description="Helical" evidence="17">
    <location>
        <begin position="12"/>
        <end position="43"/>
    </location>
</feature>
<dbReference type="GO" id="GO:0004605">
    <property type="term" value="F:phosphatidate cytidylyltransferase activity"/>
    <property type="evidence" value="ECO:0007669"/>
    <property type="project" value="UniProtKB-EC"/>
</dbReference>
<evidence type="ECO:0000313" key="18">
    <source>
        <dbReference type="EMBL" id="KGG20036.1"/>
    </source>
</evidence>
<dbReference type="PANTHER" id="PTHR47101">
    <property type="entry name" value="PHOSPHATIDATE CYTIDYLYLTRANSFERASE 5, CHLOROPLASTIC"/>
    <property type="match status" value="1"/>
</dbReference>
<evidence type="ECO:0000256" key="4">
    <source>
        <dbReference type="ARBA" id="ARBA00005189"/>
    </source>
</evidence>
<dbReference type="Proteomes" id="UP000030392">
    <property type="component" value="Unassembled WGS sequence"/>
</dbReference>
<keyword evidence="15" id="KW-1208">Phospholipid metabolism</keyword>
<evidence type="ECO:0000256" key="11">
    <source>
        <dbReference type="ARBA" id="ARBA00022989"/>
    </source>
</evidence>
<proteinExistence type="inferred from homology"/>
<organism evidence="18 19">
    <name type="scientific">Prochlorococcus marinus str. PAC1</name>
    <dbReference type="NCBI Taxonomy" id="59924"/>
    <lineage>
        <taxon>Bacteria</taxon>
        <taxon>Bacillati</taxon>
        <taxon>Cyanobacteriota</taxon>
        <taxon>Cyanophyceae</taxon>
        <taxon>Synechococcales</taxon>
        <taxon>Prochlorococcaceae</taxon>
        <taxon>Prochlorococcus</taxon>
    </lineage>
</organism>
<keyword evidence="10 16" id="KW-0548">Nucleotidyltransferase</keyword>
<name>A0A0A2C139_PROMR</name>
<dbReference type="PROSITE" id="PS01315">
    <property type="entry name" value="CDS"/>
    <property type="match status" value="1"/>
</dbReference>
<evidence type="ECO:0000256" key="17">
    <source>
        <dbReference type="SAM" id="Phobius"/>
    </source>
</evidence>
<protein>
    <recommendedName>
        <fullName evidence="6 16">Phosphatidate cytidylyltransferase</fullName>
        <ecNumber evidence="6 16">2.7.7.41</ecNumber>
    </recommendedName>
</protein>
<dbReference type="EC" id="2.7.7.41" evidence="6 16"/>
<evidence type="ECO:0000313" key="19">
    <source>
        <dbReference type="Proteomes" id="UP000030392"/>
    </source>
</evidence>
<evidence type="ECO:0000256" key="5">
    <source>
        <dbReference type="ARBA" id="ARBA00010185"/>
    </source>
</evidence>
<dbReference type="PANTHER" id="PTHR47101:SF1">
    <property type="entry name" value="PHOSPHATIDATE CYTIDYLYLTRANSFERASE 4, CHLOROPLASTIC"/>
    <property type="match status" value="1"/>
</dbReference>
<evidence type="ECO:0000256" key="6">
    <source>
        <dbReference type="ARBA" id="ARBA00012487"/>
    </source>
</evidence>
<dbReference type="UniPathway" id="UPA00557">
    <property type="reaction ID" value="UER00614"/>
</dbReference>
<accession>A0A0A2C139</accession>
<dbReference type="RefSeq" id="WP_036906579.1">
    <property type="nucleotide sequence ID" value="NZ_CP138967.1"/>
</dbReference>
<evidence type="ECO:0000256" key="2">
    <source>
        <dbReference type="ARBA" id="ARBA00004141"/>
    </source>
</evidence>
<evidence type="ECO:0000256" key="9">
    <source>
        <dbReference type="ARBA" id="ARBA00022692"/>
    </source>
</evidence>
<feature type="transmembrane region" description="Helical" evidence="17">
    <location>
        <begin position="80"/>
        <end position="103"/>
    </location>
</feature>
<reference evidence="19" key="1">
    <citation type="journal article" date="2014" name="Sci. Data">
        <title>Genomes of diverse isolates of the marine cyanobacterium Prochlorococcus.</title>
        <authorList>
            <person name="Biller S."/>
            <person name="Berube P."/>
            <person name="Thompson J."/>
            <person name="Kelly L."/>
            <person name="Roggensack S."/>
            <person name="Awad L."/>
            <person name="Roache-Johnson K."/>
            <person name="Ding H."/>
            <person name="Giovannoni S.J."/>
            <person name="Moore L.R."/>
            <person name="Chisholm S.W."/>
        </authorList>
    </citation>
    <scope>NUCLEOTIDE SEQUENCE [LARGE SCALE GENOMIC DNA]</scope>
    <source>
        <strain evidence="19">PAC1</strain>
    </source>
</reference>
<comment type="caution">
    <text evidence="18">The sequence shown here is derived from an EMBL/GenBank/DDBJ whole genome shotgun (WGS) entry which is preliminary data.</text>
</comment>
<comment type="pathway">
    <text evidence="4">Lipid metabolism.</text>
</comment>
<keyword evidence="12" id="KW-0443">Lipid metabolism</keyword>
<dbReference type="GO" id="GO:0016024">
    <property type="term" value="P:CDP-diacylglycerol biosynthetic process"/>
    <property type="evidence" value="ECO:0007669"/>
    <property type="project" value="UniProtKB-UniPathway"/>
</dbReference>
<comment type="catalytic activity">
    <reaction evidence="1 16">
        <text>a 1,2-diacyl-sn-glycero-3-phosphate + CTP + H(+) = a CDP-1,2-diacyl-sn-glycerol + diphosphate</text>
        <dbReference type="Rhea" id="RHEA:16229"/>
        <dbReference type="ChEBI" id="CHEBI:15378"/>
        <dbReference type="ChEBI" id="CHEBI:33019"/>
        <dbReference type="ChEBI" id="CHEBI:37563"/>
        <dbReference type="ChEBI" id="CHEBI:58332"/>
        <dbReference type="ChEBI" id="CHEBI:58608"/>
        <dbReference type="EC" id="2.7.7.41"/>
    </reaction>
</comment>
<comment type="pathway">
    <text evidence="3 16">Phospholipid metabolism; CDP-diacylglycerol biosynthesis; CDP-diacylglycerol from sn-glycerol 3-phosphate: step 3/3.</text>
</comment>
<feature type="transmembrane region" description="Helical" evidence="17">
    <location>
        <begin position="275"/>
        <end position="294"/>
    </location>
</feature>
<dbReference type="InterPro" id="IPR000374">
    <property type="entry name" value="PC_trans"/>
</dbReference>
<feature type="transmembrane region" description="Helical" evidence="17">
    <location>
        <begin position="223"/>
        <end position="241"/>
    </location>
</feature>